<accession>A0A6P7GBR5</accession>
<reference evidence="2" key="1">
    <citation type="submission" date="2025-08" db="UniProtKB">
        <authorList>
            <consortium name="RefSeq"/>
        </authorList>
    </citation>
    <scope>IDENTIFICATION</scope>
    <source>
        <tissue evidence="2">Whole insect</tissue>
    </source>
</reference>
<feature type="region of interest" description="Disordered" evidence="1">
    <location>
        <begin position="1"/>
        <end position="20"/>
    </location>
</feature>
<dbReference type="InParanoid" id="A0A6P7GBR5"/>
<dbReference type="RefSeq" id="XP_028146709.1">
    <property type="nucleotide sequence ID" value="XM_028290908.1"/>
</dbReference>
<organism evidence="2">
    <name type="scientific">Diabrotica virgifera virgifera</name>
    <name type="common">western corn rootworm</name>
    <dbReference type="NCBI Taxonomy" id="50390"/>
    <lineage>
        <taxon>Eukaryota</taxon>
        <taxon>Metazoa</taxon>
        <taxon>Ecdysozoa</taxon>
        <taxon>Arthropoda</taxon>
        <taxon>Hexapoda</taxon>
        <taxon>Insecta</taxon>
        <taxon>Pterygota</taxon>
        <taxon>Neoptera</taxon>
        <taxon>Endopterygota</taxon>
        <taxon>Coleoptera</taxon>
        <taxon>Polyphaga</taxon>
        <taxon>Cucujiformia</taxon>
        <taxon>Chrysomeloidea</taxon>
        <taxon>Chrysomelidae</taxon>
        <taxon>Galerucinae</taxon>
        <taxon>Diabroticina</taxon>
        <taxon>Diabroticites</taxon>
        <taxon>Diabrotica</taxon>
    </lineage>
</organism>
<feature type="compositionally biased region" description="Polar residues" evidence="1">
    <location>
        <begin position="1"/>
        <end position="10"/>
    </location>
</feature>
<evidence type="ECO:0000313" key="2">
    <source>
        <dbReference type="RefSeq" id="XP_028146709.1"/>
    </source>
</evidence>
<name>A0A6P7GBR5_DIAVI</name>
<dbReference type="AlphaFoldDB" id="A0A6P7GBR5"/>
<protein>
    <submittedName>
        <fullName evidence="2">Uncharacterized protein LOC114340191</fullName>
    </submittedName>
</protein>
<proteinExistence type="predicted"/>
<evidence type="ECO:0000256" key="1">
    <source>
        <dbReference type="SAM" id="MobiDB-lite"/>
    </source>
</evidence>
<gene>
    <name evidence="2" type="primary">LOC114340191</name>
</gene>
<sequence>MKRKIQSLTKKLQRKEARMKTVPSPVRKVNALIKDIHVPPAVRKQLLYSEVLTSQLQEKADAFPKNSKEREVFHKCISGSTLRKYRMLHMAKKILPARLKKTNSKSSLLKSDVKVREIVLKQEVCQKVIDFFEQDDVSRMCPSKRDYVKHNCIKKQRRVLLHKVKDLVSKFVKETGIVLSYATLLRAKPFWVVAPKSRDRETCMCVKHANFEERFNKLKYAKELKHASMNNLLKNTRVMLSLTTA</sequence>